<keyword evidence="3" id="KW-1003">Cell membrane</keyword>
<dbReference type="KEGG" id="ege:EM595_1195"/>
<dbReference type="EMBL" id="LN907827">
    <property type="protein sequence ID" value="CUU23430.1"/>
    <property type="molecule type" value="Genomic_DNA"/>
</dbReference>
<protein>
    <submittedName>
        <fullName evidence="9">Putative ABC transport system permease protein</fullName>
    </submittedName>
</protein>
<reference evidence="10" key="1">
    <citation type="submission" date="2015-11" db="EMBL/GenBank/DDBJ databases">
        <authorList>
            <person name="Blom J."/>
        </authorList>
    </citation>
    <scope>NUCLEOTIDE SEQUENCE [LARGE SCALE GENOMIC DNA]</scope>
</reference>
<keyword evidence="6 7" id="KW-0472">Membrane</keyword>
<dbReference type="InterPro" id="IPR035906">
    <property type="entry name" value="MetI-like_sf"/>
</dbReference>
<accession>A0A0U5L3S9</accession>
<evidence type="ECO:0000259" key="8">
    <source>
        <dbReference type="PROSITE" id="PS50928"/>
    </source>
</evidence>
<dbReference type="CDD" id="cd06261">
    <property type="entry name" value="TM_PBP2"/>
    <property type="match status" value="1"/>
</dbReference>
<dbReference type="GO" id="GO:0005886">
    <property type="term" value="C:plasma membrane"/>
    <property type="evidence" value="ECO:0007669"/>
    <property type="project" value="UniProtKB-SubCell"/>
</dbReference>
<evidence type="ECO:0000256" key="1">
    <source>
        <dbReference type="ARBA" id="ARBA00004429"/>
    </source>
</evidence>
<feature type="transmembrane region" description="Helical" evidence="7">
    <location>
        <begin position="54"/>
        <end position="75"/>
    </location>
</feature>
<keyword evidence="2 7" id="KW-0813">Transport</keyword>
<keyword evidence="10" id="KW-1185">Reference proteome</keyword>
<feature type="transmembrane region" description="Helical" evidence="7">
    <location>
        <begin position="201"/>
        <end position="226"/>
    </location>
</feature>
<dbReference type="AlphaFoldDB" id="A0A0U5L3S9"/>
<feature type="domain" description="ABC transmembrane type-1" evidence="8">
    <location>
        <begin position="50"/>
        <end position="231"/>
    </location>
</feature>
<dbReference type="PROSITE" id="PS50928">
    <property type="entry name" value="ABC_TM1"/>
    <property type="match status" value="1"/>
</dbReference>
<dbReference type="STRING" id="1619313.EM595_1195"/>
<comment type="similarity">
    <text evidence="7">Belongs to the binding-protein-dependent transport system permease family.</text>
</comment>
<evidence type="ECO:0000256" key="6">
    <source>
        <dbReference type="ARBA" id="ARBA00023136"/>
    </source>
</evidence>
<feature type="transmembrane region" description="Helical" evidence="7">
    <location>
        <begin position="158"/>
        <end position="181"/>
    </location>
</feature>
<evidence type="ECO:0000313" key="10">
    <source>
        <dbReference type="Proteomes" id="UP000059419"/>
    </source>
</evidence>
<dbReference type="Proteomes" id="UP000059419">
    <property type="component" value="Chromosome 1"/>
</dbReference>
<name>A0A0U5L3S9_9GAMM</name>
<gene>
    <name evidence="9" type="primary">yehW</name>
    <name evidence="9" type="ORF">EM595_1195</name>
</gene>
<feature type="transmembrane region" description="Helical" evidence="7">
    <location>
        <begin position="87"/>
        <end position="111"/>
    </location>
</feature>
<comment type="subcellular location">
    <subcellularLocation>
        <location evidence="1">Cell inner membrane</location>
        <topology evidence="1">Multi-pass membrane protein</topology>
    </subcellularLocation>
    <subcellularLocation>
        <location evidence="7">Cell membrane</location>
        <topology evidence="7">Multi-pass membrane protein</topology>
    </subcellularLocation>
</comment>
<dbReference type="GeneID" id="84613765"/>
<dbReference type="Pfam" id="PF00528">
    <property type="entry name" value="BPD_transp_1"/>
    <property type="match status" value="1"/>
</dbReference>
<dbReference type="FunFam" id="1.10.3720.10:FF:000001">
    <property type="entry name" value="Glycine betaine ABC transporter, permease"/>
    <property type="match status" value="1"/>
</dbReference>
<keyword evidence="4 7" id="KW-0812">Transmembrane</keyword>
<dbReference type="PANTHER" id="PTHR30177:SF32">
    <property type="entry name" value="GLYCINE BETAINE UPTAKE SYSTEM PERMEASE PROTEIN YEHW"/>
    <property type="match status" value="1"/>
</dbReference>
<feature type="transmembrane region" description="Helical" evidence="7">
    <location>
        <begin position="117"/>
        <end position="137"/>
    </location>
</feature>
<evidence type="ECO:0000256" key="2">
    <source>
        <dbReference type="ARBA" id="ARBA00022448"/>
    </source>
</evidence>
<proteinExistence type="inferred from homology"/>
<dbReference type="InterPro" id="IPR000515">
    <property type="entry name" value="MetI-like"/>
</dbReference>
<dbReference type="PANTHER" id="PTHR30177">
    <property type="entry name" value="GLYCINE BETAINE/L-PROLINE TRANSPORT SYSTEM PERMEASE PROTEIN PROW"/>
    <property type="match status" value="1"/>
</dbReference>
<dbReference type="SUPFAM" id="SSF161098">
    <property type="entry name" value="MetI-like"/>
    <property type="match status" value="1"/>
</dbReference>
<sequence length="243" mass="25429">MRLLRDPLLWLIALFVALLLLMPLSGPLFARLFPELERPLYQQESFVQLALSHMVLVAISSLCAVAIGVGIGVLVTRKRGAEFRSLVETVVAAGQTFPPVAVLAVAVPVMGFGAQPAIVALLLYGLLPILQSTLAGIDGVPAASREIARGVGMSPWQILIQVELPLAAPVILAGIRTSVIVNIGTAAIASTVGASTLGTPVIIGLSGFNTAYVIQGALLVALLAIVTDRLFERLQRAVSVNAE</sequence>
<organism evidence="9 10">
    <name type="scientific">Duffyella gerundensis</name>
    <dbReference type="NCBI Taxonomy" id="1619313"/>
    <lineage>
        <taxon>Bacteria</taxon>
        <taxon>Pseudomonadati</taxon>
        <taxon>Pseudomonadota</taxon>
        <taxon>Gammaproteobacteria</taxon>
        <taxon>Enterobacterales</taxon>
        <taxon>Erwiniaceae</taxon>
        <taxon>Duffyella</taxon>
    </lineage>
</organism>
<keyword evidence="3" id="KW-0997">Cell inner membrane</keyword>
<evidence type="ECO:0000256" key="5">
    <source>
        <dbReference type="ARBA" id="ARBA00022989"/>
    </source>
</evidence>
<dbReference type="GO" id="GO:0055085">
    <property type="term" value="P:transmembrane transport"/>
    <property type="evidence" value="ECO:0007669"/>
    <property type="project" value="InterPro"/>
</dbReference>
<dbReference type="GO" id="GO:0031460">
    <property type="term" value="P:glycine betaine transport"/>
    <property type="evidence" value="ECO:0007669"/>
    <property type="project" value="UniProtKB-ARBA"/>
</dbReference>
<evidence type="ECO:0000313" key="9">
    <source>
        <dbReference type="EMBL" id="CUU23430.1"/>
    </source>
</evidence>
<dbReference type="OrthoDB" id="9801163at2"/>
<dbReference type="RefSeq" id="WP_067428986.1">
    <property type="nucleotide sequence ID" value="NZ_CP072598.1"/>
</dbReference>
<evidence type="ECO:0000256" key="7">
    <source>
        <dbReference type="RuleBase" id="RU363032"/>
    </source>
</evidence>
<evidence type="ECO:0000256" key="4">
    <source>
        <dbReference type="ARBA" id="ARBA00022692"/>
    </source>
</evidence>
<keyword evidence="5 7" id="KW-1133">Transmembrane helix</keyword>
<dbReference type="PATRIC" id="fig|1619313.3.peg.1239"/>
<dbReference type="Gene3D" id="1.10.3720.10">
    <property type="entry name" value="MetI-like"/>
    <property type="match status" value="1"/>
</dbReference>
<evidence type="ECO:0000256" key="3">
    <source>
        <dbReference type="ARBA" id="ARBA00022519"/>
    </source>
</evidence>
<dbReference type="InterPro" id="IPR051204">
    <property type="entry name" value="ABC_transp_perm/SBD"/>
</dbReference>